<gene>
    <name evidence="2" type="ORF">ACFQ22_11065</name>
</gene>
<name>A0ABW3PHI9_9LACO</name>
<keyword evidence="3" id="KW-1185">Reference proteome</keyword>
<dbReference type="InterPro" id="IPR029491">
    <property type="entry name" value="Helicase_HTH"/>
</dbReference>
<feature type="domain" description="Helicase Helix-turn-helix" evidence="1">
    <location>
        <begin position="249"/>
        <end position="314"/>
    </location>
</feature>
<evidence type="ECO:0000259" key="1">
    <source>
        <dbReference type="Pfam" id="PF14493"/>
    </source>
</evidence>
<protein>
    <submittedName>
        <fullName evidence="2">Helix-turn-helix domain-containing protein</fullName>
    </submittedName>
</protein>
<sequence length="352" mass="40217">MDLATVLVLFSSSTQWRRSKAVKNILIGRRTVSNLYWALQYQLLPDFGALHGALSNDVEQAVSKLKRQHLVTSDDELRLLLTKQGVAYQNKLRKQLPNLAALTTAAQFDIFRFADRLALATQVVSEYSYANNRYYPQEIGLFDTQLVKRWFLQNKDQALPQYLYTLFNRFLTMLKRDDFAVTFVQGLSGHQLTGETNLQIAKEQGTTPTVVSLTRLILMAQLFSQLHESRKSKMALLIQGLAKPVISVSAQKTLTMFCRFPDLSLLEIARRRRIKLTTVQEHLLEAAIVLPGKQVPVQRLLASSIEEKLASAQPQDLANWSFQEASQKIVGLDFFSFRLFQIQRLKRAQRKV</sequence>
<evidence type="ECO:0000313" key="3">
    <source>
        <dbReference type="Proteomes" id="UP001597156"/>
    </source>
</evidence>
<accession>A0ABW3PHI9</accession>
<evidence type="ECO:0000313" key="2">
    <source>
        <dbReference type="EMBL" id="MFD1125889.1"/>
    </source>
</evidence>
<organism evidence="2 3">
    <name type="scientific">Lentilactobacillus raoultii</name>
    <dbReference type="NCBI Taxonomy" id="1987503"/>
    <lineage>
        <taxon>Bacteria</taxon>
        <taxon>Bacillati</taxon>
        <taxon>Bacillota</taxon>
        <taxon>Bacilli</taxon>
        <taxon>Lactobacillales</taxon>
        <taxon>Lactobacillaceae</taxon>
        <taxon>Lentilactobacillus</taxon>
    </lineage>
</organism>
<dbReference type="EMBL" id="JBHTLH010000040">
    <property type="protein sequence ID" value="MFD1125889.1"/>
    <property type="molecule type" value="Genomic_DNA"/>
</dbReference>
<dbReference type="RefSeq" id="WP_121977442.1">
    <property type="nucleotide sequence ID" value="NZ_JBHTLH010000040.1"/>
</dbReference>
<dbReference type="Proteomes" id="UP001597156">
    <property type="component" value="Unassembled WGS sequence"/>
</dbReference>
<dbReference type="Pfam" id="PF14493">
    <property type="entry name" value="HTH_40"/>
    <property type="match status" value="1"/>
</dbReference>
<proteinExistence type="predicted"/>
<comment type="caution">
    <text evidence="2">The sequence shown here is derived from an EMBL/GenBank/DDBJ whole genome shotgun (WGS) entry which is preliminary data.</text>
</comment>
<reference evidence="3" key="1">
    <citation type="journal article" date="2019" name="Int. J. Syst. Evol. Microbiol.">
        <title>The Global Catalogue of Microorganisms (GCM) 10K type strain sequencing project: providing services to taxonomists for standard genome sequencing and annotation.</title>
        <authorList>
            <consortium name="The Broad Institute Genomics Platform"/>
            <consortium name="The Broad Institute Genome Sequencing Center for Infectious Disease"/>
            <person name="Wu L."/>
            <person name="Ma J."/>
        </authorList>
    </citation>
    <scope>NUCLEOTIDE SEQUENCE [LARGE SCALE GENOMIC DNA]</scope>
    <source>
        <strain evidence="3">CCUG 71848</strain>
    </source>
</reference>